<sequence length="364" mass="40573">MMTRLLIRTRHFSCAGSGPSTGRCISYNRTALTRDALRAQVEAGLDDGQDSHKIRVDTESKEIVTAAGNLPISPLFNVDWMKARRRQRKSDAGKPSGRFRRKLANNPYAQALATPIRRCPNTSTSLPRYFLQDFELVKHPSEDTLWWAPGPLAFEGLQPENTSSVSSSRTSTGSPPRKTSPITVYALSRKSVHDKIGGPNKKYAALLSAVRTGMAVGPSARTAVWRHDMGDVLLNMMRRHATDALIAKSAGEAHQTHPDIQPSQWEEVGHVKLRGCALWLPGKDEPSTHIATMNVDNAKYGQTIAVHDLNWLLGESEVQRLKSESRMFKDHNVLVLRQEKNTPTMRLHLLLWRLQGYLAQSSIS</sequence>
<protein>
    <recommendedName>
        <fullName evidence="4">Esterase-like protein</fullName>
    </recommendedName>
</protein>
<dbReference type="AlphaFoldDB" id="A0A7S9KKR2"/>
<evidence type="ECO:0000313" key="3">
    <source>
        <dbReference type="Proteomes" id="UP000594364"/>
    </source>
</evidence>
<evidence type="ECO:0000313" key="2">
    <source>
        <dbReference type="EMBL" id="QPG94145.1"/>
    </source>
</evidence>
<keyword evidence="3" id="KW-1185">Reference proteome</keyword>
<gene>
    <name evidence="2" type="ORF">C2857_004965</name>
</gene>
<organism evidence="2 3">
    <name type="scientific">Epichloe festucae (strain Fl1)</name>
    <dbReference type="NCBI Taxonomy" id="877507"/>
    <lineage>
        <taxon>Eukaryota</taxon>
        <taxon>Fungi</taxon>
        <taxon>Dikarya</taxon>
        <taxon>Ascomycota</taxon>
        <taxon>Pezizomycotina</taxon>
        <taxon>Sordariomycetes</taxon>
        <taxon>Hypocreomycetidae</taxon>
        <taxon>Hypocreales</taxon>
        <taxon>Clavicipitaceae</taxon>
        <taxon>Epichloe</taxon>
    </lineage>
</organism>
<proteinExistence type="predicted"/>
<evidence type="ECO:0000256" key="1">
    <source>
        <dbReference type="SAM" id="MobiDB-lite"/>
    </source>
</evidence>
<feature type="compositionally biased region" description="Low complexity" evidence="1">
    <location>
        <begin position="162"/>
        <end position="181"/>
    </location>
</feature>
<name>A0A7S9KKR2_EPIFF</name>
<accession>A0A7S9KKR2</accession>
<dbReference type="EMBL" id="CP031385">
    <property type="protein sequence ID" value="QPG94145.1"/>
    <property type="molecule type" value="Genomic_DNA"/>
</dbReference>
<evidence type="ECO:0008006" key="4">
    <source>
        <dbReference type="Google" id="ProtNLM"/>
    </source>
</evidence>
<dbReference type="Proteomes" id="UP000594364">
    <property type="component" value="Chromosome 1"/>
</dbReference>
<feature type="region of interest" description="Disordered" evidence="1">
    <location>
        <begin position="158"/>
        <end position="181"/>
    </location>
</feature>
<dbReference type="OrthoDB" id="3363286at2759"/>
<reference evidence="2 3" key="1">
    <citation type="journal article" date="2018" name="PLoS Genet.">
        <title>Repeat elements organise 3D genome structure and mediate transcription in the filamentous fungus Epichloe festucae.</title>
        <authorList>
            <person name="Winter D.J."/>
            <person name="Ganley A.R.D."/>
            <person name="Young C.A."/>
            <person name="Liachko I."/>
            <person name="Schardl C.L."/>
            <person name="Dupont P.Y."/>
            <person name="Berry D."/>
            <person name="Ram A."/>
            <person name="Scott B."/>
            <person name="Cox M.P."/>
        </authorList>
    </citation>
    <scope>NUCLEOTIDE SEQUENCE [LARGE SCALE GENOMIC DNA]</scope>
    <source>
        <strain evidence="2 3">Fl1</strain>
    </source>
</reference>